<dbReference type="SUPFAM" id="SSF52540">
    <property type="entry name" value="P-loop containing nucleoside triphosphate hydrolases"/>
    <property type="match status" value="1"/>
</dbReference>
<accession>A0A2A9FFN4</accession>
<gene>
    <name evidence="2" type="ORF">ATK36_4358</name>
</gene>
<feature type="coiled-coil region" evidence="1">
    <location>
        <begin position="418"/>
        <end position="452"/>
    </location>
</feature>
<dbReference type="Proteomes" id="UP000243542">
    <property type="component" value="Unassembled WGS sequence"/>
</dbReference>
<sequence>MNGLFGSAALDTERAGLAGYRLQRLEVYNWGTFDSRVWTFRPEGRNSLLTGDIGSGKSTIVDAITTLLLPAHRISYNKAAGAEAKERHLRSYVLGYYKSERNEATGASRPVGLRDRRSFSVVLGCFTNPGYDSTVTLAQVFWFRDASAGQPDRFYLTADRGLTIAGDFTEFGGDVATLKRRLRKQDVRIHEHFPAYGKDFCRRLGIESEQAMELFHQTVSMKSVGNLNDFVRSHMLEPFDAADWTSRLVGHFEDLTKAHEAVLKARTQLTLLEPLLAECDTYDELDARIRTGKAARDALRFYCADRKATLLTDRLSVLAGRIGARQASLVQAKAELEGLRRKERALEIQRAGCGGDRIGQLEAEIGAEEKVRERRKAQHDRYQAHLESAGLPAVVDPAQFTARQREIAEKQGSLDQEQADLQNQLTDLTVERRELDAEAAELNTELSSLRERRSNIPTRSLDVREALCAALRVDSAELPFVGELIQVRADCAAWEGAAERLLHSFGLSMLVSSEHYDAVSEWINERHLGIKLVYYRVPERLSRMPSSPLPERSLFAKLEIKDSPFSAWLDRELAHRADYECVDTMVEFRRAAKAVTRAGQIKGTRGRHEKDDARRIGDRRHYVLGWDNQAKIDTLLDQASRLQLQLGGLHERTENCKAALSAKGRLVTTLTLLAQFSEFAELDWQASVNRIAELGDEKRRLEQQSDELKRLTVELDAVGARIEAAEDVKDEAQAELGKLRSQSEEAEKQLRVAKAILDEPSAEPARASFPLVHERVGSRSFATPEDCDTCRSEVNDEITVEIDRHTVRQNKVAARVVGKMGDFRKGYPLETAEFDDSVQSAGEYRALHERIASDDLPRFESEFKTYLNTNTIRDIAGFHSQLTKQAELIKQRIETINDSLIDIDYNPGRFIRLEPHPTVNVEIRDFRKELRDCTSGSLSGDDSDQYSEQKFLQVKALVERFRGREGHTEPDRQWTRRVTDVRNWFTFAASERWRTDDTEHENYTDSGGKSGGQKEKLAYTILAASLAYQFKLDWGASKSKTFRFVVIDEAFGRGSDESTRFALGLFRRLGLQLLIVTPLQKIHVIEPYVAAVGFVDNKTGNSSRLQTLTIEEYQRRQLAHALGTASEQNG</sequence>
<reference evidence="2 3" key="1">
    <citation type="submission" date="2017-10" db="EMBL/GenBank/DDBJ databases">
        <title>Sequencing the genomes of 1000 actinobacteria strains.</title>
        <authorList>
            <person name="Klenk H.-P."/>
        </authorList>
    </citation>
    <scope>NUCLEOTIDE SEQUENCE [LARGE SCALE GENOMIC DNA]</scope>
    <source>
        <strain evidence="2 3">DSM 46092</strain>
    </source>
</reference>
<dbReference type="InterPro" id="IPR027417">
    <property type="entry name" value="P-loop_NTPase"/>
</dbReference>
<dbReference type="Gene3D" id="3.40.50.300">
    <property type="entry name" value="P-loop containing nucleotide triphosphate hydrolases"/>
    <property type="match status" value="1"/>
</dbReference>
<keyword evidence="1" id="KW-0175">Coiled coil</keyword>
<dbReference type="RefSeq" id="WP_098513161.1">
    <property type="nucleotide sequence ID" value="NZ_JBIAKZ010000001.1"/>
</dbReference>
<organism evidence="2 3">
    <name type="scientific">Amycolatopsis sulphurea</name>
    <dbReference type="NCBI Taxonomy" id="76022"/>
    <lineage>
        <taxon>Bacteria</taxon>
        <taxon>Bacillati</taxon>
        <taxon>Actinomycetota</taxon>
        <taxon>Actinomycetes</taxon>
        <taxon>Pseudonocardiales</taxon>
        <taxon>Pseudonocardiaceae</taxon>
        <taxon>Amycolatopsis</taxon>
    </lineage>
</organism>
<protein>
    <submittedName>
        <fullName evidence="2">Uncharacterized protein YPO0396</fullName>
    </submittedName>
</protein>
<dbReference type="Pfam" id="PF13555">
    <property type="entry name" value="AAA_29"/>
    <property type="match status" value="1"/>
</dbReference>
<evidence type="ECO:0000313" key="3">
    <source>
        <dbReference type="Proteomes" id="UP000243542"/>
    </source>
</evidence>
<dbReference type="Pfam" id="PF13558">
    <property type="entry name" value="SbcC_Walker_B"/>
    <property type="match status" value="1"/>
</dbReference>
<keyword evidence="3" id="KW-1185">Reference proteome</keyword>
<evidence type="ECO:0000256" key="1">
    <source>
        <dbReference type="SAM" id="Coils"/>
    </source>
</evidence>
<name>A0A2A9FFN4_9PSEU</name>
<evidence type="ECO:0000313" key="2">
    <source>
        <dbReference type="EMBL" id="PFG49219.1"/>
    </source>
</evidence>
<comment type="caution">
    <text evidence="2">The sequence shown here is derived from an EMBL/GenBank/DDBJ whole genome shotgun (WGS) entry which is preliminary data.</text>
</comment>
<dbReference type="EMBL" id="PDJK01000002">
    <property type="protein sequence ID" value="PFG49219.1"/>
    <property type="molecule type" value="Genomic_DNA"/>
</dbReference>
<feature type="coiled-coil region" evidence="1">
    <location>
        <begin position="691"/>
        <end position="756"/>
    </location>
</feature>
<dbReference type="AlphaFoldDB" id="A0A2A9FFN4"/>
<proteinExistence type="predicted"/>